<organism evidence="4 5">
    <name type="scientific">Ranitomeya imitator</name>
    <name type="common">mimic poison frog</name>
    <dbReference type="NCBI Taxonomy" id="111125"/>
    <lineage>
        <taxon>Eukaryota</taxon>
        <taxon>Metazoa</taxon>
        <taxon>Chordata</taxon>
        <taxon>Craniata</taxon>
        <taxon>Vertebrata</taxon>
        <taxon>Euteleostomi</taxon>
        <taxon>Amphibia</taxon>
        <taxon>Batrachia</taxon>
        <taxon>Anura</taxon>
        <taxon>Neobatrachia</taxon>
        <taxon>Hyloidea</taxon>
        <taxon>Dendrobatidae</taxon>
        <taxon>Dendrobatinae</taxon>
        <taxon>Ranitomeya</taxon>
    </lineage>
</organism>
<comment type="caution">
    <text evidence="4">The sequence shown here is derived from an EMBL/GenBank/DDBJ whole genome shotgun (WGS) entry which is preliminary data.</text>
</comment>
<reference evidence="4" key="1">
    <citation type="submission" date="2023-07" db="EMBL/GenBank/DDBJ databases">
        <authorList>
            <person name="Stuckert A."/>
        </authorList>
    </citation>
    <scope>NUCLEOTIDE SEQUENCE</scope>
</reference>
<evidence type="ECO:0000313" key="5">
    <source>
        <dbReference type="Proteomes" id="UP001176940"/>
    </source>
</evidence>
<dbReference type="Proteomes" id="UP001176940">
    <property type="component" value="Unassembled WGS sequence"/>
</dbReference>
<dbReference type="SUPFAM" id="SSF51445">
    <property type="entry name" value="(Trans)glycosidases"/>
    <property type="match status" value="1"/>
</dbReference>
<accession>A0ABN9L5F2</accession>
<evidence type="ECO:0000313" key="4">
    <source>
        <dbReference type="EMBL" id="CAJ0931785.1"/>
    </source>
</evidence>
<dbReference type="EMBL" id="CAUEEQ010008076">
    <property type="protein sequence ID" value="CAJ0931785.1"/>
    <property type="molecule type" value="Genomic_DNA"/>
</dbReference>
<dbReference type="PANTHER" id="PTHR22762">
    <property type="entry name" value="ALPHA-GLUCOSIDASE"/>
    <property type="match status" value="1"/>
</dbReference>
<keyword evidence="2" id="KW-0326">Glycosidase</keyword>
<protein>
    <recommendedName>
        <fullName evidence="3">Glycoside hydrolase family 31 TIM barrel domain-containing protein</fullName>
    </recommendedName>
</protein>
<evidence type="ECO:0000259" key="3">
    <source>
        <dbReference type="Pfam" id="PF01055"/>
    </source>
</evidence>
<dbReference type="InterPro" id="IPR017853">
    <property type="entry name" value="GH"/>
</dbReference>
<dbReference type="PANTHER" id="PTHR22762:SF133">
    <property type="entry name" value="P-TYPE DOMAIN-CONTAINING PROTEIN"/>
    <property type="match status" value="1"/>
</dbReference>
<dbReference type="Pfam" id="PF01055">
    <property type="entry name" value="Glyco_hydro_31_2nd"/>
    <property type="match status" value="1"/>
</dbReference>
<comment type="similarity">
    <text evidence="1 2">Belongs to the glycosyl hydrolase 31 family.</text>
</comment>
<name>A0ABN9L5F2_9NEOB</name>
<keyword evidence="2" id="KW-0378">Hydrolase</keyword>
<sequence length="210" mass="23720">MNKSDSKSLSSFKGEKRSDFEAVFKMQVTRATIFDRVMYSKTLCMDARQTWGSHYDVHSLYGYSMTLSTEQAIKAVFPGKRSIIFSRSTFAGSGKYSGHWLGDNAANWNDIKWAIPGMLEFGLFGIPYIGADICGFFDDCTEELCTRWMQVGAFYPFSRNHNAENYRATFTLASVRARRSASGRRTDACCEVKAQRGQRMQFFNASAAPL</sequence>
<evidence type="ECO:0000256" key="1">
    <source>
        <dbReference type="ARBA" id="ARBA00007806"/>
    </source>
</evidence>
<proteinExistence type="inferred from homology"/>
<evidence type="ECO:0000256" key="2">
    <source>
        <dbReference type="RuleBase" id="RU361185"/>
    </source>
</evidence>
<dbReference type="Gene3D" id="3.20.20.80">
    <property type="entry name" value="Glycosidases"/>
    <property type="match status" value="1"/>
</dbReference>
<dbReference type="InterPro" id="IPR000322">
    <property type="entry name" value="Glyco_hydro_31_TIM"/>
</dbReference>
<gene>
    <name evidence="4" type="ORF">RIMI_LOCUS4879708</name>
</gene>
<keyword evidence="5" id="KW-1185">Reference proteome</keyword>
<feature type="domain" description="Glycoside hydrolase family 31 TIM barrel" evidence="3">
    <location>
        <begin position="44"/>
        <end position="169"/>
    </location>
</feature>